<evidence type="ECO:0000256" key="4">
    <source>
        <dbReference type="ARBA" id="ARBA00022989"/>
    </source>
</evidence>
<proteinExistence type="predicted"/>
<dbReference type="EMBL" id="VTPC01004699">
    <property type="protein sequence ID" value="KAF2896855.1"/>
    <property type="molecule type" value="Genomic_DNA"/>
</dbReference>
<dbReference type="Proteomes" id="UP000801492">
    <property type="component" value="Unassembled WGS sequence"/>
</dbReference>
<keyword evidence="5" id="KW-0472">Membrane</keyword>
<reference evidence="6" key="1">
    <citation type="submission" date="2019-08" db="EMBL/GenBank/DDBJ databases">
        <title>The genome of the North American firefly Photinus pyralis.</title>
        <authorList>
            <consortium name="Photinus pyralis genome working group"/>
            <person name="Fallon T.R."/>
            <person name="Sander Lower S.E."/>
            <person name="Weng J.-K."/>
        </authorList>
    </citation>
    <scope>NUCLEOTIDE SEQUENCE</scope>
    <source>
        <strain evidence="6">TRF0915ILg1</strain>
        <tissue evidence="6">Whole body</tissue>
    </source>
</reference>
<evidence type="ECO:0000313" key="6">
    <source>
        <dbReference type="EMBL" id="KAF2896855.1"/>
    </source>
</evidence>
<organism evidence="6 7">
    <name type="scientific">Ignelater luminosus</name>
    <name type="common">Cucubano</name>
    <name type="synonym">Pyrophorus luminosus</name>
    <dbReference type="NCBI Taxonomy" id="2038154"/>
    <lineage>
        <taxon>Eukaryota</taxon>
        <taxon>Metazoa</taxon>
        <taxon>Ecdysozoa</taxon>
        <taxon>Arthropoda</taxon>
        <taxon>Hexapoda</taxon>
        <taxon>Insecta</taxon>
        <taxon>Pterygota</taxon>
        <taxon>Neoptera</taxon>
        <taxon>Endopterygota</taxon>
        <taxon>Coleoptera</taxon>
        <taxon>Polyphaga</taxon>
        <taxon>Elateriformia</taxon>
        <taxon>Elateroidea</taxon>
        <taxon>Elateridae</taxon>
        <taxon>Agrypninae</taxon>
        <taxon>Pyrophorini</taxon>
        <taxon>Ignelater</taxon>
    </lineage>
</organism>
<dbReference type="InterPro" id="IPR037721">
    <property type="entry name" value="Ferlin"/>
</dbReference>
<dbReference type="PANTHER" id="PTHR12546:SF60">
    <property type="entry name" value="MISFIRE, ISOFORM F"/>
    <property type="match status" value="1"/>
</dbReference>
<name>A0A8K0D003_IGNLU</name>
<comment type="caution">
    <text evidence="6">The sequence shown here is derived from an EMBL/GenBank/DDBJ whole genome shotgun (WGS) entry which is preliminary data.</text>
</comment>
<evidence type="ECO:0000256" key="2">
    <source>
        <dbReference type="ARBA" id="ARBA00022692"/>
    </source>
</evidence>
<accession>A0A8K0D003</accession>
<gene>
    <name evidence="6" type="ORF">ILUMI_09318</name>
</gene>
<sequence>FLDLELPEQELYRPPLTIRAVDCRSFGRYTLVGTHTINSIQKYMYTPMTRKEREAEDRRRSLNLLQNVDCNLGNQTAINAYAYNEQNKEKSPLLPKDFSISIGYGTRESTKKMKTEINKKRKQSLEEDVEDEEGSRDWWTKYFASVEEMISEGKEARKNQNQDKNLQIHLEDGTNSPVMNLSCNSSDKSPGEQKRRIGFKTAATASRFVTRLSPKTVRKRNKRKPALCK</sequence>
<keyword evidence="4" id="KW-1133">Transmembrane helix</keyword>
<dbReference type="GO" id="GO:0016020">
    <property type="term" value="C:membrane"/>
    <property type="evidence" value="ECO:0007669"/>
    <property type="project" value="UniProtKB-SubCell"/>
</dbReference>
<dbReference type="AlphaFoldDB" id="A0A8K0D003"/>
<comment type="subcellular location">
    <subcellularLocation>
        <location evidence="1">Membrane</location>
    </subcellularLocation>
</comment>
<feature type="non-terminal residue" evidence="6">
    <location>
        <position position="229"/>
    </location>
</feature>
<keyword evidence="7" id="KW-1185">Reference proteome</keyword>
<dbReference type="OrthoDB" id="10059618at2759"/>
<feature type="non-terminal residue" evidence="6">
    <location>
        <position position="1"/>
    </location>
</feature>
<dbReference type="PANTHER" id="PTHR12546">
    <property type="entry name" value="FER-1-LIKE"/>
    <property type="match status" value="1"/>
</dbReference>
<protein>
    <submittedName>
        <fullName evidence="6">Uncharacterized protein</fullName>
    </submittedName>
</protein>
<evidence type="ECO:0000313" key="7">
    <source>
        <dbReference type="Proteomes" id="UP000801492"/>
    </source>
</evidence>
<dbReference type="GO" id="GO:0007009">
    <property type="term" value="P:plasma membrane organization"/>
    <property type="evidence" value="ECO:0007669"/>
    <property type="project" value="TreeGrafter"/>
</dbReference>
<keyword evidence="3" id="KW-0677">Repeat</keyword>
<evidence type="ECO:0000256" key="1">
    <source>
        <dbReference type="ARBA" id="ARBA00004370"/>
    </source>
</evidence>
<evidence type="ECO:0000256" key="3">
    <source>
        <dbReference type="ARBA" id="ARBA00022737"/>
    </source>
</evidence>
<keyword evidence="2" id="KW-0812">Transmembrane</keyword>
<evidence type="ECO:0000256" key="5">
    <source>
        <dbReference type="ARBA" id="ARBA00023136"/>
    </source>
</evidence>